<dbReference type="HAMAP" id="MF_02040">
    <property type="entry name" value="Mrp_NBP35"/>
    <property type="match status" value="1"/>
</dbReference>
<comment type="caution">
    <text evidence="8">The sequence shown here is derived from an EMBL/GenBank/DDBJ whole genome shotgun (WGS) entry which is preliminary data.</text>
</comment>
<keyword evidence="7" id="KW-0378">Hydrolase</keyword>
<dbReference type="InterPro" id="IPR000808">
    <property type="entry name" value="Mrp-like_CS"/>
</dbReference>
<evidence type="ECO:0000256" key="2">
    <source>
        <dbReference type="ARBA" id="ARBA00022741"/>
    </source>
</evidence>
<evidence type="ECO:0000313" key="8">
    <source>
        <dbReference type="EMBL" id="PCI75518.1"/>
    </source>
</evidence>
<keyword evidence="1 7" id="KW-0479">Metal-binding</keyword>
<evidence type="ECO:0000256" key="7">
    <source>
        <dbReference type="HAMAP-Rule" id="MF_02040"/>
    </source>
</evidence>
<dbReference type="EMBL" id="NVUL01000073">
    <property type="protein sequence ID" value="PCI75518.1"/>
    <property type="molecule type" value="Genomic_DNA"/>
</dbReference>
<evidence type="ECO:0000256" key="1">
    <source>
        <dbReference type="ARBA" id="ARBA00022723"/>
    </source>
</evidence>
<dbReference type="GO" id="GO:0051539">
    <property type="term" value="F:4 iron, 4 sulfur cluster binding"/>
    <property type="evidence" value="ECO:0007669"/>
    <property type="project" value="TreeGrafter"/>
</dbReference>
<keyword evidence="2 7" id="KW-0547">Nucleotide-binding</keyword>
<dbReference type="Gene3D" id="3.40.50.300">
    <property type="entry name" value="P-loop containing nucleotide triphosphate hydrolases"/>
    <property type="match status" value="1"/>
</dbReference>
<evidence type="ECO:0000256" key="6">
    <source>
        <dbReference type="ARBA" id="ARBA00024036"/>
    </source>
</evidence>
<dbReference type="GO" id="GO:0016887">
    <property type="term" value="F:ATP hydrolysis activity"/>
    <property type="evidence" value="ECO:0007669"/>
    <property type="project" value="UniProtKB-UniRule"/>
</dbReference>
<dbReference type="CDD" id="cd02037">
    <property type="entry name" value="Mrp_NBP35"/>
    <property type="match status" value="1"/>
</dbReference>
<comment type="function">
    <text evidence="7">Binds and transfers iron-sulfur (Fe-S) clusters to target apoproteins. Can hydrolyze ATP.</text>
</comment>
<keyword evidence="3 7" id="KW-0067">ATP-binding</keyword>
<feature type="binding site" evidence="7">
    <location>
        <begin position="13"/>
        <end position="20"/>
    </location>
    <ligand>
        <name>ATP</name>
        <dbReference type="ChEBI" id="CHEBI:30616"/>
    </ligand>
</feature>
<dbReference type="InterPro" id="IPR019591">
    <property type="entry name" value="Mrp/NBP35_ATP-bd"/>
</dbReference>
<dbReference type="InterPro" id="IPR044304">
    <property type="entry name" value="NUBPL-like"/>
</dbReference>
<evidence type="ECO:0000256" key="5">
    <source>
        <dbReference type="ARBA" id="ARBA00023014"/>
    </source>
</evidence>
<proteinExistence type="inferred from homology"/>
<dbReference type="GO" id="GO:0005524">
    <property type="term" value="F:ATP binding"/>
    <property type="evidence" value="ECO:0007669"/>
    <property type="project" value="UniProtKB-UniRule"/>
</dbReference>
<dbReference type="PROSITE" id="PS01215">
    <property type="entry name" value="MRP"/>
    <property type="match status" value="1"/>
</dbReference>
<sequence length="270" mass="28677">MEKINHIVCVASGKGGVGKSTTAVNLALALSKLGRKVGILDADIYGPSLPLMMGVPDGTRPKIHDKKFMLPLLAHGIECNSMGFLVDQKTAMVWRAPMIVSAFNQMLNDTAWSELDYLIVDMPPGTGDIQLSLAQSVKVSGAVIVTTPQDVALSDARKGIEMFKKVDVPILGVVENMSMHTCTNCGHEEAIFGTGGGDSLSVEYGVEVIGRLPLDLTIRETTDAGNPVVASKTDHAATKAYIELAKNVEQQLQASAQNNSEGPTITISDD</sequence>
<dbReference type="GO" id="GO:0046872">
    <property type="term" value="F:metal ion binding"/>
    <property type="evidence" value="ECO:0007669"/>
    <property type="project" value="UniProtKB-KW"/>
</dbReference>
<dbReference type="PANTHER" id="PTHR42961:SF2">
    <property type="entry name" value="IRON-SULFUR PROTEIN NUBPL"/>
    <property type="match status" value="1"/>
</dbReference>
<dbReference type="FunFam" id="3.40.50.300:FF:000418">
    <property type="entry name" value="Iron-sulfur cluster carrier protein"/>
    <property type="match status" value="1"/>
</dbReference>
<dbReference type="NCBIfam" id="NF008669">
    <property type="entry name" value="PRK11670.1"/>
    <property type="match status" value="1"/>
</dbReference>
<gene>
    <name evidence="8" type="ORF">COB20_12755</name>
</gene>
<evidence type="ECO:0000313" key="9">
    <source>
        <dbReference type="Proteomes" id="UP000218767"/>
    </source>
</evidence>
<keyword evidence="4 7" id="KW-0408">Iron</keyword>
<dbReference type="InterPro" id="IPR027417">
    <property type="entry name" value="P-loop_NTPase"/>
</dbReference>
<dbReference type="GO" id="GO:0140663">
    <property type="term" value="F:ATP-dependent FeS chaperone activity"/>
    <property type="evidence" value="ECO:0007669"/>
    <property type="project" value="InterPro"/>
</dbReference>
<dbReference type="AlphaFoldDB" id="A0A2A4WYM9"/>
<dbReference type="Proteomes" id="UP000218767">
    <property type="component" value="Unassembled WGS sequence"/>
</dbReference>
<accession>A0A2A4WYM9</accession>
<organism evidence="8 9">
    <name type="scientific">SAR86 cluster bacterium</name>
    <dbReference type="NCBI Taxonomy" id="2030880"/>
    <lineage>
        <taxon>Bacteria</taxon>
        <taxon>Pseudomonadati</taxon>
        <taxon>Pseudomonadota</taxon>
        <taxon>Gammaproteobacteria</taxon>
        <taxon>SAR86 cluster</taxon>
    </lineage>
</organism>
<protein>
    <recommendedName>
        <fullName evidence="7">Iron-sulfur cluster carrier protein</fullName>
    </recommendedName>
</protein>
<keyword evidence="5 7" id="KW-0411">Iron-sulfur</keyword>
<reference evidence="9" key="1">
    <citation type="submission" date="2017-08" db="EMBL/GenBank/DDBJ databases">
        <title>A dynamic microbial community with high functional redundancy inhabits the cold, oxic subseafloor aquifer.</title>
        <authorList>
            <person name="Tully B.J."/>
            <person name="Wheat C.G."/>
            <person name="Glazer B.T."/>
            <person name="Huber J.A."/>
        </authorList>
    </citation>
    <scope>NUCLEOTIDE SEQUENCE [LARGE SCALE GENOMIC DNA]</scope>
</reference>
<evidence type="ECO:0000256" key="4">
    <source>
        <dbReference type="ARBA" id="ARBA00023004"/>
    </source>
</evidence>
<dbReference type="PANTHER" id="PTHR42961">
    <property type="entry name" value="IRON-SULFUR PROTEIN NUBPL"/>
    <property type="match status" value="1"/>
</dbReference>
<dbReference type="GO" id="GO:0016226">
    <property type="term" value="P:iron-sulfur cluster assembly"/>
    <property type="evidence" value="ECO:0007669"/>
    <property type="project" value="InterPro"/>
</dbReference>
<dbReference type="Pfam" id="PF10609">
    <property type="entry name" value="ParA"/>
    <property type="match status" value="1"/>
</dbReference>
<comment type="similarity">
    <text evidence="6 7">Belongs to the Mrp/NBP35 ATP-binding proteins family.</text>
</comment>
<dbReference type="InterPro" id="IPR033756">
    <property type="entry name" value="YlxH/NBP35"/>
</dbReference>
<name>A0A2A4WYM9_9GAMM</name>
<evidence type="ECO:0000256" key="3">
    <source>
        <dbReference type="ARBA" id="ARBA00022840"/>
    </source>
</evidence>
<dbReference type="SUPFAM" id="SSF52540">
    <property type="entry name" value="P-loop containing nucleoside triphosphate hydrolases"/>
    <property type="match status" value="1"/>
</dbReference>
<comment type="subunit">
    <text evidence="7">Homodimer.</text>
</comment>